<dbReference type="CDD" id="cd06261">
    <property type="entry name" value="TM_PBP2"/>
    <property type="match status" value="1"/>
</dbReference>
<evidence type="ECO:0000256" key="2">
    <source>
        <dbReference type="ARBA" id="ARBA00010072"/>
    </source>
</evidence>
<evidence type="ECO:0000256" key="5">
    <source>
        <dbReference type="ARBA" id="ARBA00022692"/>
    </source>
</evidence>
<dbReference type="RefSeq" id="WP_205627053.1">
    <property type="nucleotide sequence ID" value="NZ_CP011125.1"/>
</dbReference>
<dbReference type="KEGG" id="samy:DB32_002854"/>
<dbReference type="GO" id="GO:0006865">
    <property type="term" value="P:amino acid transport"/>
    <property type="evidence" value="ECO:0007669"/>
    <property type="project" value="UniProtKB-KW"/>
</dbReference>
<keyword evidence="12" id="KW-1185">Reference proteome</keyword>
<comment type="subcellular location">
    <subcellularLocation>
        <location evidence="1">Cell inner membrane</location>
        <topology evidence="1">Multi-pass membrane protein</topology>
    </subcellularLocation>
    <subcellularLocation>
        <location evidence="9">Cell membrane</location>
        <topology evidence="9">Multi-pass membrane protein</topology>
    </subcellularLocation>
</comment>
<evidence type="ECO:0000256" key="8">
    <source>
        <dbReference type="ARBA" id="ARBA00023136"/>
    </source>
</evidence>
<dbReference type="EMBL" id="CP011125">
    <property type="protein sequence ID" value="AKF05705.1"/>
    <property type="molecule type" value="Genomic_DNA"/>
</dbReference>
<dbReference type="PROSITE" id="PS51257">
    <property type="entry name" value="PROKAR_LIPOPROTEIN"/>
    <property type="match status" value="1"/>
</dbReference>
<dbReference type="InterPro" id="IPR035906">
    <property type="entry name" value="MetI-like_sf"/>
</dbReference>
<feature type="transmembrane region" description="Helical" evidence="9">
    <location>
        <begin position="286"/>
        <end position="317"/>
    </location>
</feature>
<dbReference type="GO" id="GO:0015276">
    <property type="term" value="F:ligand-gated monoatomic ion channel activity"/>
    <property type="evidence" value="ECO:0007669"/>
    <property type="project" value="InterPro"/>
</dbReference>
<evidence type="ECO:0000256" key="3">
    <source>
        <dbReference type="ARBA" id="ARBA00022448"/>
    </source>
</evidence>
<dbReference type="SMART" id="SM00079">
    <property type="entry name" value="PBPe"/>
    <property type="match status" value="1"/>
</dbReference>
<gene>
    <name evidence="11" type="ORF">DB32_002854</name>
</gene>
<feature type="domain" description="ABC transmembrane type-1" evidence="10">
    <location>
        <begin position="293"/>
        <end position="486"/>
    </location>
</feature>
<sequence>MRRSPAFLGLALIAALLASCDEPSESGLERVRRTGVLRWGGDVQGGEPYVFEDPARPGTLIGFEVELADAIAREMGVRAQFVQNDWSNLVPSLERGSFDVAMNGLEVTPARADSVLFTRPYFVFAAQLVARAEDTSVTSLESLRGRRVGTLANSFSWDMLNAAGVEVVAYEGVEEPYADLEGGRLDAVLLDDIIASRYGLVRPSLRLVEDSGEGFYAVAARQGEGDLRDAIDRAIARLAESGELRRILSRWEIDHERQARLATWTDDDTRAMLRVHGHAHFSLHHVWLFLQGAIVTLLVSASAMVLAIGLGLLLALARMYGPRALAVPATFYVELFRGTPVLLQLYLLYFGIMPAVRQALGWHAGIESDALVAAVVGLGLNYAAYEAEIYRAGIQAIPPGQMEAAKVLGMGTMLALRRVVVPQAFRIALPGVTNDFIALLKDSSLVSVITVVELTKRMTITAIDVRSWLLPGLLCAAFYMAMSYPLSRLSQHLEQKLARQESR</sequence>
<evidence type="ECO:0000256" key="7">
    <source>
        <dbReference type="ARBA" id="ARBA00022989"/>
    </source>
</evidence>
<organism evidence="11 12">
    <name type="scientific">Sandaracinus amylolyticus</name>
    <dbReference type="NCBI Taxonomy" id="927083"/>
    <lineage>
        <taxon>Bacteria</taxon>
        <taxon>Pseudomonadati</taxon>
        <taxon>Myxococcota</taxon>
        <taxon>Polyangia</taxon>
        <taxon>Polyangiales</taxon>
        <taxon>Sandaracinaceae</taxon>
        <taxon>Sandaracinus</taxon>
    </lineage>
</organism>
<keyword evidence="4" id="KW-1003">Cell membrane</keyword>
<keyword evidence="7 9" id="KW-1133">Transmembrane helix</keyword>
<keyword evidence="3 9" id="KW-0813">Transport</keyword>
<comment type="similarity">
    <text evidence="2">Belongs to the binding-protein-dependent transport system permease family. HisMQ subfamily.</text>
</comment>
<evidence type="ECO:0000256" key="1">
    <source>
        <dbReference type="ARBA" id="ARBA00004429"/>
    </source>
</evidence>
<name>A0A0F6W2E9_9BACT</name>
<evidence type="ECO:0000256" key="4">
    <source>
        <dbReference type="ARBA" id="ARBA00022475"/>
    </source>
</evidence>
<accession>A0A0F6W2E9</accession>
<dbReference type="STRING" id="927083.DB32_002854"/>
<dbReference type="CDD" id="cd13530">
    <property type="entry name" value="PBP2_peptides_like"/>
    <property type="match status" value="1"/>
</dbReference>
<keyword evidence="6" id="KW-0029">Amino-acid transport</keyword>
<dbReference type="PROSITE" id="PS50928">
    <property type="entry name" value="ABC_TM1"/>
    <property type="match status" value="1"/>
</dbReference>
<dbReference type="SMART" id="SM00062">
    <property type="entry name" value="PBPb"/>
    <property type="match status" value="1"/>
</dbReference>
<dbReference type="InterPro" id="IPR043429">
    <property type="entry name" value="ArtM/GltK/GlnP/TcyL/YhdX-like"/>
</dbReference>
<dbReference type="PANTHER" id="PTHR30614">
    <property type="entry name" value="MEMBRANE COMPONENT OF AMINO ACID ABC TRANSPORTER"/>
    <property type="match status" value="1"/>
</dbReference>
<dbReference type="PANTHER" id="PTHR30614:SF0">
    <property type="entry name" value="L-CYSTINE TRANSPORT SYSTEM PERMEASE PROTEIN TCYL"/>
    <property type="match status" value="1"/>
</dbReference>
<keyword evidence="5 9" id="KW-0812">Transmembrane</keyword>
<evidence type="ECO:0000259" key="10">
    <source>
        <dbReference type="PROSITE" id="PS50928"/>
    </source>
</evidence>
<dbReference type="InterPro" id="IPR001638">
    <property type="entry name" value="Solute-binding_3/MltF_N"/>
</dbReference>
<dbReference type="InterPro" id="IPR000515">
    <property type="entry name" value="MetI-like"/>
</dbReference>
<dbReference type="Pfam" id="PF00497">
    <property type="entry name" value="SBP_bac_3"/>
    <property type="match status" value="1"/>
</dbReference>
<dbReference type="NCBIfam" id="TIGR01726">
    <property type="entry name" value="HEQRo_perm_3TM"/>
    <property type="match status" value="1"/>
</dbReference>
<reference evidence="11 12" key="1">
    <citation type="submission" date="2015-03" db="EMBL/GenBank/DDBJ databases">
        <title>Genome assembly of Sandaracinus amylolyticus DSM 53668.</title>
        <authorList>
            <person name="Sharma G."/>
            <person name="Subramanian S."/>
        </authorList>
    </citation>
    <scope>NUCLEOTIDE SEQUENCE [LARGE SCALE GENOMIC DNA]</scope>
    <source>
        <strain evidence="11 12">DSM 53668</strain>
    </source>
</reference>
<dbReference type="Gene3D" id="3.40.190.10">
    <property type="entry name" value="Periplasmic binding protein-like II"/>
    <property type="match status" value="2"/>
</dbReference>
<feature type="transmembrane region" description="Helical" evidence="9">
    <location>
        <begin position="468"/>
        <end position="486"/>
    </location>
</feature>
<dbReference type="InterPro" id="IPR010065">
    <property type="entry name" value="AA_ABC_transptr_permease_3TM"/>
</dbReference>
<dbReference type="Gene3D" id="1.10.3720.10">
    <property type="entry name" value="MetI-like"/>
    <property type="match status" value="1"/>
</dbReference>
<dbReference type="Proteomes" id="UP000034883">
    <property type="component" value="Chromosome"/>
</dbReference>
<dbReference type="AlphaFoldDB" id="A0A0F6W2E9"/>
<evidence type="ECO:0000313" key="11">
    <source>
        <dbReference type="EMBL" id="AKF05705.1"/>
    </source>
</evidence>
<evidence type="ECO:0000256" key="6">
    <source>
        <dbReference type="ARBA" id="ARBA00022970"/>
    </source>
</evidence>
<keyword evidence="8 9" id="KW-0472">Membrane</keyword>
<protein>
    <submittedName>
        <fullName evidence="11">Amino acid ABC transporter binding protein and permease protein</fullName>
    </submittedName>
</protein>
<dbReference type="InterPro" id="IPR001320">
    <property type="entry name" value="Iontro_rcpt_C"/>
</dbReference>
<dbReference type="GO" id="GO:0043190">
    <property type="term" value="C:ATP-binding cassette (ABC) transporter complex"/>
    <property type="evidence" value="ECO:0007669"/>
    <property type="project" value="InterPro"/>
</dbReference>
<proteinExistence type="inferred from homology"/>
<evidence type="ECO:0000256" key="9">
    <source>
        <dbReference type="RuleBase" id="RU363032"/>
    </source>
</evidence>
<dbReference type="SUPFAM" id="SSF161098">
    <property type="entry name" value="MetI-like"/>
    <property type="match status" value="1"/>
</dbReference>
<dbReference type="Pfam" id="PF00528">
    <property type="entry name" value="BPD_transp_1"/>
    <property type="match status" value="1"/>
</dbReference>
<dbReference type="SUPFAM" id="SSF53850">
    <property type="entry name" value="Periplasmic binding protein-like II"/>
    <property type="match status" value="1"/>
</dbReference>
<evidence type="ECO:0000313" key="12">
    <source>
        <dbReference type="Proteomes" id="UP000034883"/>
    </source>
</evidence>